<keyword evidence="2" id="KW-1185">Reference proteome</keyword>
<protein>
    <submittedName>
        <fullName evidence="1">Uncharacterized protein</fullName>
    </submittedName>
</protein>
<accession>A0A0J1B643</accession>
<comment type="caution">
    <text evidence="1">The sequence shown here is derived from an EMBL/GenBank/DDBJ whole genome shotgun (WGS) entry which is preliminary data.</text>
</comment>
<evidence type="ECO:0000313" key="2">
    <source>
        <dbReference type="Proteomes" id="UP000036367"/>
    </source>
</evidence>
<dbReference type="STRING" id="595434.RISK_005278"/>
<reference evidence="1" key="1">
    <citation type="submission" date="2015-05" db="EMBL/GenBank/DDBJ databases">
        <title>Permanent draft genome of Rhodopirellula islandicus K833.</title>
        <authorList>
            <person name="Kizina J."/>
            <person name="Richter M."/>
            <person name="Glockner F.O."/>
            <person name="Harder J."/>
        </authorList>
    </citation>
    <scope>NUCLEOTIDE SEQUENCE [LARGE SCALE GENOMIC DNA]</scope>
    <source>
        <strain evidence="1">K833</strain>
    </source>
</reference>
<name>A0A0J1B643_RHOIS</name>
<sequence>MRRYSESHRLIVVCPQARSIVSTEKRRAGDVVLRFFVYAIRCLYGFKTTR</sequence>
<dbReference type="AlphaFoldDB" id="A0A0J1B643"/>
<proteinExistence type="predicted"/>
<dbReference type="PATRIC" id="fig|595434.4.peg.5014"/>
<gene>
    <name evidence="1" type="ORF">RISK_005278</name>
</gene>
<organism evidence="1 2">
    <name type="scientific">Rhodopirellula islandica</name>
    <dbReference type="NCBI Taxonomy" id="595434"/>
    <lineage>
        <taxon>Bacteria</taxon>
        <taxon>Pseudomonadati</taxon>
        <taxon>Planctomycetota</taxon>
        <taxon>Planctomycetia</taxon>
        <taxon>Pirellulales</taxon>
        <taxon>Pirellulaceae</taxon>
        <taxon>Rhodopirellula</taxon>
    </lineage>
</organism>
<evidence type="ECO:0000313" key="1">
    <source>
        <dbReference type="EMBL" id="KLU02212.1"/>
    </source>
</evidence>
<dbReference type="Proteomes" id="UP000036367">
    <property type="component" value="Unassembled WGS sequence"/>
</dbReference>
<dbReference type="EMBL" id="LECT01000044">
    <property type="protein sequence ID" value="KLU02212.1"/>
    <property type="molecule type" value="Genomic_DNA"/>
</dbReference>